<evidence type="ECO:0000256" key="10">
    <source>
        <dbReference type="PROSITE-ProRule" id="PRU01360"/>
    </source>
</evidence>
<dbReference type="PANTHER" id="PTHR30069:SF29">
    <property type="entry name" value="HEMOGLOBIN AND HEMOGLOBIN-HAPTOGLOBIN-BINDING PROTEIN 1-RELATED"/>
    <property type="match status" value="1"/>
</dbReference>
<evidence type="ECO:0000256" key="6">
    <source>
        <dbReference type="ARBA" id="ARBA00023077"/>
    </source>
</evidence>
<keyword evidence="16" id="KW-1185">Reference proteome</keyword>
<dbReference type="InterPro" id="IPR008969">
    <property type="entry name" value="CarboxyPept-like_regulatory"/>
</dbReference>
<proteinExistence type="inferred from homology"/>
<evidence type="ECO:0000313" key="16">
    <source>
        <dbReference type="Proteomes" id="UP000011910"/>
    </source>
</evidence>
<keyword evidence="8 15" id="KW-0675">Receptor</keyword>
<evidence type="ECO:0000256" key="11">
    <source>
        <dbReference type="RuleBase" id="RU003357"/>
    </source>
</evidence>
<evidence type="ECO:0000256" key="2">
    <source>
        <dbReference type="ARBA" id="ARBA00022448"/>
    </source>
</evidence>
<evidence type="ECO:0000313" key="15">
    <source>
        <dbReference type="EMBL" id="EMR02115.1"/>
    </source>
</evidence>
<comment type="caution">
    <text evidence="15">The sequence shown here is derived from an EMBL/GenBank/DDBJ whole genome shotgun (WGS) entry which is preliminary data.</text>
</comment>
<evidence type="ECO:0000256" key="1">
    <source>
        <dbReference type="ARBA" id="ARBA00004571"/>
    </source>
</evidence>
<keyword evidence="3 10" id="KW-1134">Transmembrane beta strand</keyword>
<dbReference type="Pfam" id="PF00593">
    <property type="entry name" value="TonB_dep_Rec_b-barrel"/>
    <property type="match status" value="1"/>
</dbReference>
<keyword evidence="2 10" id="KW-0813">Transport</keyword>
<feature type="domain" description="TonB-dependent receptor-like beta-barrel" evidence="13">
    <location>
        <begin position="330"/>
        <end position="780"/>
    </location>
</feature>
<dbReference type="Pfam" id="PF13715">
    <property type="entry name" value="CarbopepD_reg_2"/>
    <property type="match status" value="1"/>
</dbReference>
<accession>M7NK05</accession>
<dbReference type="InterPro" id="IPR037066">
    <property type="entry name" value="Plug_dom_sf"/>
</dbReference>
<dbReference type="Proteomes" id="UP000011910">
    <property type="component" value="Unassembled WGS sequence"/>
</dbReference>
<keyword evidence="5 12" id="KW-0732">Signal</keyword>
<dbReference type="InterPro" id="IPR039426">
    <property type="entry name" value="TonB-dep_rcpt-like"/>
</dbReference>
<organism evidence="15 16">
    <name type="scientific">Cesiribacter andamanensis AMV16</name>
    <dbReference type="NCBI Taxonomy" id="1279009"/>
    <lineage>
        <taxon>Bacteria</taxon>
        <taxon>Pseudomonadati</taxon>
        <taxon>Bacteroidota</taxon>
        <taxon>Cytophagia</taxon>
        <taxon>Cytophagales</taxon>
        <taxon>Cesiribacteraceae</taxon>
        <taxon>Cesiribacter</taxon>
    </lineage>
</organism>
<reference evidence="15 16" key="1">
    <citation type="journal article" date="2013" name="Genome Announc.">
        <title>Draft Genome Sequence of Cesiribacter andamanensis Strain AMV16T, Isolated from a Soil Sample from a Mud Volcano in the Andaman Islands, India.</title>
        <authorList>
            <person name="Shivaji S."/>
            <person name="Ara S."/>
            <person name="Begum Z."/>
            <person name="Srinivas T.N."/>
            <person name="Singh A."/>
            <person name="Kumar Pinnaka A."/>
        </authorList>
    </citation>
    <scope>NUCLEOTIDE SEQUENCE [LARGE SCALE GENOMIC DNA]</scope>
    <source>
        <strain evidence="15 16">AMV16</strain>
    </source>
</reference>
<dbReference type="GO" id="GO:0009279">
    <property type="term" value="C:cell outer membrane"/>
    <property type="evidence" value="ECO:0007669"/>
    <property type="project" value="UniProtKB-SubCell"/>
</dbReference>
<dbReference type="GO" id="GO:0044718">
    <property type="term" value="P:siderophore transmembrane transport"/>
    <property type="evidence" value="ECO:0007669"/>
    <property type="project" value="TreeGrafter"/>
</dbReference>
<dbReference type="SUPFAM" id="SSF49464">
    <property type="entry name" value="Carboxypeptidase regulatory domain-like"/>
    <property type="match status" value="1"/>
</dbReference>
<protein>
    <submittedName>
        <fullName evidence="15">Colicin I receptor</fullName>
    </submittedName>
</protein>
<feature type="chain" id="PRO_5004082137" evidence="12">
    <location>
        <begin position="20"/>
        <end position="810"/>
    </location>
</feature>
<dbReference type="Gene3D" id="2.40.170.20">
    <property type="entry name" value="TonB-dependent receptor, beta-barrel domain"/>
    <property type="match status" value="1"/>
</dbReference>
<sequence length="810" mass="89390">MKHMFLTCLLLLSGTMLMAQERIVKGRVTSALNNEGLPGVNVLLKDTNTGVVTNTNGYYEIAVPGPEAVLVFSFVGFLSEEVKVANRQSLDIRLMEDLEQMSEVVISGTRRAEKITETPATIEVIGKRELENIGTFNPGELLARVKGVDFVRAGVVGTGINVRGFNSNFNAKNLQVTDGRFSTLIATGLPMGPLNTVIKEDIERMEIVLGPNAALFGPNAHNGLLNTITKDPRGSAGTIVSLGAGNQSMFTARARHAQVLSDKFAFKVTGEYTRAEEFDYVDSVYLGAVVPKRGVVEYRLDNDIKFLRGETGLYFTPVSGTDIIVQAGASNSTYLSPTNVGRNQIRDWNIYYAQAKLVHNNWFAQLYHTWSSTDSTYSIDDRTKAYHAIKAANPEMSEAELARQSFSTGALFRDKSRRWNAELQYNNHIAKKFYYTFGAQWQRDMANSMGTYLLDKNEDDYITLNQIGAYGQFDYNFGQGLKATAAFRGDHHEIYGFNFLPKFGLVKSGEWGGVRLTYGQGIAAPTILNMYGDLFSGLILGNAEGFTMADGTKIEKQKVEKMQTFELGYRGQPMGNRFSIDANAYYNISENFLSPATLLGVATQRGNQPMSEVQSGYAAYNGLVISYVNFGKFNTYGADLGLSYMLTDALSAFVNYSYFGYSIDEQDLANDFNKDGKVTQTDLLVNSPNHKMAGGLTYAGSKVFGSIFGRWVEKYNYFSSYQIASETIPGATWGGMPIVEDALSGNAWNYGPLGGFVTFDVSAGYKFSPMFRLSAQVTNLFDTEMREFTAAPPTGRLFSLELRVDLPAIK</sequence>
<dbReference type="EMBL" id="AODQ01000073">
    <property type="protein sequence ID" value="EMR02115.1"/>
    <property type="molecule type" value="Genomic_DNA"/>
</dbReference>
<feature type="domain" description="TonB-dependent receptor plug" evidence="14">
    <location>
        <begin position="115"/>
        <end position="223"/>
    </location>
</feature>
<evidence type="ECO:0000256" key="3">
    <source>
        <dbReference type="ARBA" id="ARBA00022452"/>
    </source>
</evidence>
<evidence type="ECO:0000259" key="14">
    <source>
        <dbReference type="Pfam" id="PF07715"/>
    </source>
</evidence>
<dbReference type="SUPFAM" id="SSF56935">
    <property type="entry name" value="Porins"/>
    <property type="match status" value="1"/>
</dbReference>
<evidence type="ECO:0000259" key="13">
    <source>
        <dbReference type="Pfam" id="PF00593"/>
    </source>
</evidence>
<dbReference type="PROSITE" id="PS52016">
    <property type="entry name" value="TONB_DEPENDENT_REC_3"/>
    <property type="match status" value="1"/>
</dbReference>
<evidence type="ECO:0000256" key="8">
    <source>
        <dbReference type="ARBA" id="ARBA00023170"/>
    </source>
</evidence>
<keyword evidence="6 11" id="KW-0798">TonB box</keyword>
<dbReference type="STRING" id="1279009.ADICEAN_02777"/>
<name>M7NK05_9BACT</name>
<dbReference type="GO" id="GO:0015344">
    <property type="term" value="F:siderophore uptake transmembrane transporter activity"/>
    <property type="evidence" value="ECO:0007669"/>
    <property type="project" value="TreeGrafter"/>
</dbReference>
<dbReference type="OrthoDB" id="9758472at2"/>
<dbReference type="Gene3D" id="2.60.40.1120">
    <property type="entry name" value="Carboxypeptidase-like, regulatory domain"/>
    <property type="match status" value="1"/>
</dbReference>
<dbReference type="Gene3D" id="2.170.130.10">
    <property type="entry name" value="TonB-dependent receptor, plug domain"/>
    <property type="match status" value="1"/>
</dbReference>
<feature type="signal peptide" evidence="12">
    <location>
        <begin position="1"/>
        <end position="19"/>
    </location>
</feature>
<evidence type="ECO:0000256" key="12">
    <source>
        <dbReference type="SAM" id="SignalP"/>
    </source>
</evidence>
<dbReference type="RefSeq" id="WP_009196165.1">
    <property type="nucleotide sequence ID" value="NZ_AODQ01000073.1"/>
</dbReference>
<evidence type="ECO:0000256" key="7">
    <source>
        <dbReference type="ARBA" id="ARBA00023136"/>
    </source>
</evidence>
<gene>
    <name evidence="15" type="primary">cirA_6</name>
    <name evidence="15" type="ORF">ADICEAN_02777</name>
</gene>
<comment type="subcellular location">
    <subcellularLocation>
        <location evidence="1 10">Cell outer membrane</location>
        <topology evidence="1 10">Multi-pass membrane protein</topology>
    </subcellularLocation>
</comment>
<evidence type="ECO:0000256" key="9">
    <source>
        <dbReference type="ARBA" id="ARBA00023237"/>
    </source>
</evidence>
<dbReference type="PANTHER" id="PTHR30069">
    <property type="entry name" value="TONB-DEPENDENT OUTER MEMBRANE RECEPTOR"/>
    <property type="match status" value="1"/>
</dbReference>
<evidence type="ECO:0000256" key="5">
    <source>
        <dbReference type="ARBA" id="ARBA00022729"/>
    </source>
</evidence>
<comment type="similarity">
    <text evidence="10 11">Belongs to the TonB-dependent receptor family.</text>
</comment>
<keyword evidence="4 10" id="KW-0812">Transmembrane</keyword>
<dbReference type="InterPro" id="IPR000531">
    <property type="entry name" value="Beta-barrel_TonB"/>
</dbReference>
<dbReference type="eggNOG" id="COG4206">
    <property type="taxonomic scope" value="Bacteria"/>
</dbReference>
<evidence type="ECO:0000256" key="4">
    <source>
        <dbReference type="ARBA" id="ARBA00022692"/>
    </source>
</evidence>
<keyword evidence="9 10" id="KW-0998">Cell outer membrane</keyword>
<dbReference type="InterPro" id="IPR036942">
    <property type="entry name" value="Beta-barrel_TonB_sf"/>
</dbReference>
<dbReference type="Pfam" id="PF07715">
    <property type="entry name" value="Plug"/>
    <property type="match status" value="1"/>
</dbReference>
<keyword evidence="7 10" id="KW-0472">Membrane</keyword>
<dbReference type="InterPro" id="IPR012910">
    <property type="entry name" value="Plug_dom"/>
</dbReference>
<dbReference type="AlphaFoldDB" id="M7NK05"/>